<evidence type="ECO:0000313" key="3">
    <source>
        <dbReference type="EMBL" id="MEQ2442796.1"/>
    </source>
</evidence>
<comment type="caution">
    <text evidence="3">The sequence shown here is derived from an EMBL/GenBank/DDBJ whole genome shotgun (WGS) entry which is preliminary data.</text>
</comment>
<dbReference type="InterPro" id="IPR036390">
    <property type="entry name" value="WH_DNA-bd_sf"/>
</dbReference>
<sequence>MGTLRYAILGLLNRRDMSGYDLAKEFETTLAEFWGAKHSQIYPELKALADEGLIAYQIEISGTVLEKKVYSITGSGRAALRAWAEGQLKIRSVPKDEFRLQLYFSDCIPPRRRIALLEPQLEQHKALLDHLRENMAKFSRVPPEGEEEFSDYLVLLGGVMREEGCCAWLERCIQLCRQRLGEN</sequence>
<proteinExistence type="predicted"/>
<dbReference type="Proteomes" id="UP001464378">
    <property type="component" value="Unassembled WGS sequence"/>
</dbReference>
<accession>A0ABV1E8N3</accession>
<dbReference type="RefSeq" id="WP_294516526.1">
    <property type="nucleotide sequence ID" value="NZ_JBBMFK010000005.1"/>
</dbReference>
<dbReference type="PANTHER" id="PTHR43252">
    <property type="entry name" value="TRANSCRIPTIONAL REGULATOR YQJI"/>
    <property type="match status" value="1"/>
</dbReference>
<dbReference type="Pfam" id="PF03551">
    <property type="entry name" value="PadR"/>
    <property type="match status" value="1"/>
</dbReference>
<feature type="domain" description="Transcription regulator PadR C-terminal" evidence="2">
    <location>
        <begin position="95"/>
        <end position="175"/>
    </location>
</feature>
<feature type="domain" description="Transcription regulator PadR N-terminal" evidence="1">
    <location>
        <begin position="8"/>
        <end position="81"/>
    </location>
</feature>
<dbReference type="InterPro" id="IPR005149">
    <property type="entry name" value="Tscrpt_reg_PadR_N"/>
</dbReference>
<name>A0ABV1E8N3_9FIRM</name>
<dbReference type="EMBL" id="JBBMFK010000005">
    <property type="protein sequence ID" value="MEQ2442796.1"/>
    <property type="molecule type" value="Genomic_DNA"/>
</dbReference>
<dbReference type="InterPro" id="IPR036388">
    <property type="entry name" value="WH-like_DNA-bd_sf"/>
</dbReference>
<dbReference type="Pfam" id="PF10400">
    <property type="entry name" value="Vir_act_alpha_C"/>
    <property type="match status" value="1"/>
</dbReference>
<evidence type="ECO:0000259" key="2">
    <source>
        <dbReference type="Pfam" id="PF10400"/>
    </source>
</evidence>
<dbReference type="SUPFAM" id="SSF46785">
    <property type="entry name" value="Winged helix' DNA-binding domain"/>
    <property type="match status" value="1"/>
</dbReference>
<dbReference type="InterPro" id="IPR018309">
    <property type="entry name" value="Tscrpt_reg_PadR_C"/>
</dbReference>
<keyword evidence="4" id="KW-1185">Reference proteome</keyword>
<dbReference type="Gene3D" id="6.10.140.190">
    <property type="match status" value="1"/>
</dbReference>
<dbReference type="Gene3D" id="1.10.10.10">
    <property type="entry name" value="Winged helix-like DNA-binding domain superfamily/Winged helix DNA-binding domain"/>
    <property type="match status" value="1"/>
</dbReference>
<evidence type="ECO:0000313" key="4">
    <source>
        <dbReference type="Proteomes" id="UP001464378"/>
    </source>
</evidence>
<protein>
    <submittedName>
        <fullName evidence="3">PadR family transcriptional regulator</fullName>
    </submittedName>
</protein>
<organism evidence="3 4">
    <name type="scientific">Pseudoflavonifractor intestinihominis</name>
    <dbReference type="NCBI Taxonomy" id="3133171"/>
    <lineage>
        <taxon>Bacteria</taxon>
        <taxon>Bacillati</taxon>
        <taxon>Bacillota</taxon>
        <taxon>Clostridia</taxon>
        <taxon>Eubacteriales</taxon>
        <taxon>Oscillospiraceae</taxon>
        <taxon>Pseudoflavonifractor</taxon>
    </lineage>
</organism>
<reference evidence="3 4" key="1">
    <citation type="submission" date="2024-03" db="EMBL/GenBank/DDBJ databases">
        <title>Human intestinal bacterial collection.</title>
        <authorList>
            <person name="Pauvert C."/>
            <person name="Hitch T.C.A."/>
            <person name="Clavel T."/>
        </authorList>
    </citation>
    <scope>NUCLEOTIDE SEQUENCE [LARGE SCALE GENOMIC DNA]</scope>
    <source>
        <strain evidence="3 4">CLA-AP-H29</strain>
    </source>
</reference>
<evidence type="ECO:0000259" key="1">
    <source>
        <dbReference type="Pfam" id="PF03551"/>
    </source>
</evidence>
<dbReference type="PANTHER" id="PTHR43252:SF6">
    <property type="entry name" value="NEGATIVE TRANSCRIPTION REGULATOR PADR"/>
    <property type="match status" value="1"/>
</dbReference>
<gene>
    <name evidence="3" type="ORF">WMO64_04880</name>
</gene>